<accession>A0A1Q2YHD1</accession>
<name>A0A1Q2YHD1_9ASCO</name>
<proteinExistence type="predicted"/>
<gene>
    <name evidence="1" type="ORF">PMKS-002458</name>
</gene>
<dbReference type="Proteomes" id="UP000186136">
    <property type="component" value="Unassembled WGS sequence"/>
</dbReference>
<organism evidence="1 2">
    <name type="scientific">Pichia membranifaciens</name>
    <dbReference type="NCBI Taxonomy" id="4926"/>
    <lineage>
        <taxon>Eukaryota</taxon>
        <taxon>Fungi</taxon>
        <taxon>Dikarya</taxon>
        <taxon>Ascomycota</taxon>
        <taxon>Saccharomycotina</taxon>
        <taxon>Pichiomycetes</taxon>
        <taxon>Pichiales</taxon>
        <taxon>Pichiaceae</taxon>
        <taxon>Pichia</taxon>
    </lineage>
</organism>
<protein>
    <submittedName>
        <fullName evidence="1">Uncharacterized protein</fullName>
    </submittedName>
</protein>
<reference evidence="1 2" key="1">
    <citation type="submission" date="2016-08" db="EMBL/GenBank/DDBJ databases">
        <title>Whole genome shotgun sequence of Pichia membranifaciens KS47-1.</title>
        <authorList>
            <person name="Konishi M."/>
            <person name="Ishida M."/>
            <person name="Arakawa T."/>
            <person name="Kato Y."/>
            <person name="Horiuchi J."/>
        </authorList>
    </citation>
    <scope>NUCLEOTIDE SEQUENCE [LARGE SCALE GENOMIC DNA]</scope>
    <source>
        <strain evidence="1 2">KS47-1</strain>
    </source>
</reference>
<evidence type="ECO:0000313" key="2">
    <source>
        <dbReference type="Proteomes" id="UP000186136"/>
    </source>
</evidence>
<dbReference type="EMBL" id="BDGI01000092">
    <property type="protein sequence ID" value="GAV28980.1"/>
    <property type="molecule type" value="Genomic_DNA"/>
</dbReference>
<dbReference type="AlphaFoldDB" id="A0A1Q2YHD1"/>
<keyword evidence="2" id="KW-1185">Reference proteome</keyword>
<comment type="caution">
    <text evidence="1">The sequence shown here is derived from an EMBL/GenBank/DDBJ whole genome shotgun (WGS) entry which is preliminary data.</text>
</comment>
<evidence type="ECO:0000313" key="1">
    <source>
        <dbReference type="EMBL" id="GAV28980.1"/>
    </source>
</evidence>
<sequence length="127" mass="14461">MLTEQPWGARAVCVFDEPERGHQEGDEAVLNAYLGEENVQGVEAFEPSQTRKLDFLGRHLSLPIGRHLLCYRPPGYRPSQTPDLQAFGKTVCPVLFIPDIAWFEVRAFGRCHSQRPQAFQHSSQRKL</sequence>